<dbReference type="Pfam" id="PF11975">
    <property type="entry name" value="Glyco_hydro_4C"/>
    <property type="match status" value="1"/>
</dbReference>
<dbReference type="PRINTS" id="PR00732">
    <property type="entry name" value="GLHYDRLASE4"/>
</dbReference>
<feature type="domain" description="Glycosyl hydrolase family 4 C-terminal" evidence="8">
    <location>
        <begin position="202"/>
        <end position="442"/>
    </location>
</feature>
<dbReference type="PROSITE" id="PS01324">
    <property type="entry name" value="GLYCOSYL_HYDROL_F4"/>
    <property type="match status" value="1"/>
</dbReference>
<dbReference type="EMBL" id="JAPTMY010000023">
    <property type="protein sequence ID" value="MCZ0858506.1"/>
    <property type="molecule type" value="Genomic_DNA"/>
</dbReference>
<protein>
    <submittedName>
        <fullName evidence="9">6-phospho-beta-glucosidase</fullName>
    </submittedName>
</protein>
<dbReference type="PANTHER" id="PTHR32092:SF5">
    <property type="entry name" value="6-PHOSPHO-BETA-GLUCOSIDASE"/>
    <property type="match status" value="1"/>
</dbReference>
<dbReference type="InterPro" id="IPR036291">
    <property type="entry name" value="NAD(P)-bd_dom_sf"/>
</dbReference>
<evidence type="ECO:0000256" key="2">
    <source>
        <dbReference type="ARBA" id="ARBA00022723"/>
    </source>
</evidence>
<evidence type="ECO:0000256" key="6">
    <source>
        <dbReference type="ARBA" id="ARBA00023295"/>
    </source>
</evidence>
<accession>A0ABT4I9T9</accession>
<keyword evidence="3 7" id="KW-0378">Hydrolase</keyword>
<dbReference type="Proteomes" id="UP001072034">
    <property type="component" value="Unassembled WGS sequence"/>
</dbReference>
<proteinExistence type="inferred from homology"/>
<keyword evidence="10" id="KW-1185">Reference proteome</keyword>
<evidence type="ECO:0000256" key="4">
    <source>
        <dbReference type="ARBA" id="ARBA00023027"/>
    </source>
</evidence>
<evidence type="ECO:0000313" key="9">
    <source>
        <dbReference type="EMBL" id="MCZ0858506.1"/>
    </source>
</evidence>
<dbReference type="Pfam" id="PF02056">
    <property type="entry name" value="Glyco_hydro_4"/>
    <property type="match status" value="1"/>
</dbReference>
<reference evidence="9" key="1">
    <citation type="submission" date="2022-10" db="EMBL/GenBank/DDBJ databases">
        <title>Genome sequence of Actinomyces israelii ATCC 10048.</title>
        <authorList>
            <person name="Watt R.M."/>
            <person name="Tong W.M."/>
        </authorList>
    </citation>
    <scope>NUCLEOTIDE SEQUENCE</scope>
    <source>
        <strain evidence="9">ATCC 10048</strain>
    </source>
</reference>
<keyword evidence="2" id="KW-0479">Metal-binding</keyword>
<name>A0ABT4I9T9_9ACTO</name>
<evidence type="ECO:0000256" key="3">
    <source>
        <dbReference type="ARBA" id="ARBA00022801"/>
    </source>
</evidence>
<evidence type="ECO:0000256" key="1">
    <source>
        <dbReference type="ARBA" id="ARBA00010141"/>
    </source>
</evidence>
<dbReference type="InterPro" id="IPR015955">
    <property type="entry name" value="Lactate_DH/Glyco_Ohase_4_C"/>
</dbReference>
<keyword evidence="4 7" id="KW-0520">NAD</keyword>
<comment type="similarity">
    <text evidence="1 7">Belongs to the glycosyl hydrolase 4 family.</text>
</comment>
<dbReference type="SUPFAM" id="SSF56327">
    <property type="entry name" value="LDH C-terminal domain-like"/>
    <property type="match status" value="1"/>
</dbReference>
<dbReference type="Gene3D" id="3.40.50.720">
    <property type="entry name" value="NAD(P)-binding Rossmann-like Domain"/>
    <property type="match status" value="1"/>
</dbReference>
<comment type="caution">
    <text evidence="9">The sequence shown here is derived from an EMBL/GenBank/DDBJ whole genome shotgun (WGS) entry which is preliminary data.</text>
</comment>
<dbReference type="RefSeq" id="WP_268917875.1">
    <property type="nucleotide sequence ID" value="NZ_JAPTMY010000023.1"/>
</dbReference>
<evidence type="ECO:0000256" key="5">
    <source>
        <dbReference type="ARBA" id="ARBA00023211"/>
    </source>
</evidence>
<sequence length="468" mass="50800">MRLVIAGGGGFRVPRVVEVLAAARAGTGPYPGLEVDEVCLYDVSRRRLDVMRAVIADLGLPHAPAVVTTTEPAEAVRGADFVFSAIRVGGAHGRVVDERVALDHGVLGQETVGVGGYAYAFRTVPAAMELARVVRDLAPEAWVINFTNPAGLITQAMRTLLGERVVGICDTPIGLVHRVAAALGLDERRVGTADGGELDFDYVGLNHLGWLRSLSTAGHDRLPDLLASDEALERIEEARVLGADWVRALGMLPNEYLFYYYLNRESVARIRREALTRGQFLERQQETFYDAVEREPGRAGELWTRAHRQREATYMSESRRPGELDRREEDLAGGGYQQVALDLMTAVSTGRPARMILDVGNAQAHGRDGAGLLVPQLREDAVVEVPCVVDADGVHPRRVGRLAGAELGLVSAVKGCEELAIDAALSGDLTLAWRALAAHPLVDSVRAARRILDGYLRSSPEVARVFER</sequence>
<dbReference type="InterPro" id="IPR022616">
    <property type="entry name" value="Glyco_hydro_4_C"/>
</dbReference>
<keyword evidence="6 7" id="KW-0326">Glycosidase</keyword>
<comment type="cofactor">
    <cofactor evidence="7">
        <name>NAD(+)</name>
        <dbReference type="ChEBI" id="CHEBI:57540"/>
    </cofactor>
    <text evidence="7">Binds 1 NAD(+) per subunit.</text>
</comment>
<dbReference type="Gene3D" id="3.90.110.10">
    <property type="entry name" value="Lactate dehydrogenase/glycoside hydrolase, family 4, C-terminal"/>
    <property type="match status" value="1"/>
</dbReference>
<evidence type="ECO:0000259" key="8">
    <source>
        <dbReference type="Pfam" id="PF11975"/>
    </source>
</evidence>
<dbReference type="InterPro" id="IPR019802">
    <property type="entry name" value="GlycHydrolase_4_CS"/>
</dbReference>
<keyword evidence="5" id="KW-0464">Manganese</keyword>
<dbReference type="InterPro" id="IPR001088">
    <property type="entry name" value="Glyco_hydro_4"/>
</dbReference>
<gene>
    <name evidence="9" type="ORF">OHJ16_10670</name>
</gene>
<evidence type="ECO:0000256" key="7">
    <source>
        <dbReference type="RuleBase" id="RU361152"/>
    </source>
</evidence>
<organism evidence="9 10">
    <name type="scientific">Actinomyces israelii</name>
    <dbReference type="NCBI Taxonomy" id="1659"/>
    <lineage>
        <taxon>Bacteria</taxon>
        <taxon>Bacillati</taxon>
        <taxon>Actinomycetota</taxon>
        <taxon>Actinomycetes</taxon>
        <taxon>Actinomycetales</taxon>
        <taxon>Actinomycetaceae</taxon>
        <taxon>Actinomyces</taxon>
    </lineage>
</organism>
<dbReference type="SUPFAM" id="SSF51735">
    <property type="entry name" value="NAD(P)-binding Rossmann-fold domains"/>
    <property type="match status" value="1"/>
</dbReference>
<evidence type="ECO:0000313" key="10">
    <source>
        <dbReference type="Proteomes" id="UP001072034"/>
    </source>
</evidence>
<dbReference type="PANTHER" id="PTHR32092">
    <property type="entry name" value="6-PHOSPHO-BETA-GLUCOSIDASE-RELATED"/>
    <property type="match status" value="1"/>
</dbReference>